<accession>A0A846QSV3</accession>
<dbReference type="RefSeq" id="WP_167942528.1">
    <property type="nucleotide sequence ID" value="NZ_JAATJA010000005.1"/>
</dbReference>
<keyword evidence="6 8" id="KW-0560">Oxidoreductase</keyword>
<gene>
    <name evidence="8" type="ORF">GGQ74_003145</name>
</gene>
<keyword evidence="9" id="KW-1185">Reference proteome</keyword>
<dbReference type="EMBL" id="JAATJA010000005">
    <property type="protein sequence ID" value="NJB69443.1"/>
    <property type="molecule type" value="Genomic_DNA"/>
</dbReference>
<dbReference type="Gene3D" id="3.90.25.10">
    <property type="entry name" value="UDP-galactose 4-epimerase, domain 1"/>
    <property type="match status" value="1"/>
</dbReference>
<evidence type="ECO:0000256" key="4">
    <source>
        <dbReference type="ARBA" id="ARBA00017099"/>
    </source>
</evidence>
<evidence type="ECO:0000259" key="7">
    <source>
        <dbReference type="Pfam" id="PF04321"/>
    </source>
</evidence>
<dbReference type="NCBIfam" id="TIGR01214">
    <property type="entry name" value="rmlD"/>
    <property type="match status" value="1"/>
</dbReference>
<name>A0A846QSV3_9BACT</name>
<comment type="catalytic activity">
    <reaction evidence="5">
        <text>dTDP-beta-L-rhamnose + NADP(+) = dTDP-4-dehydro-beta-L-rhamnose + NADPH + H(+)</text>
        <dbReference type="Rhea" id="RHEA:21796"/>
        <dbReference type="ChEBI" id="CHEBI:15378"/>
        <dbReference type="ChEBI" id="CHEBI:57510"/>
        <dbReference type="ChEBI" id="CHEBI:57783"/>
        <dbReference type="ChEBI" id="CHEBI:58349"/>
        <dbReference type="ChEBI" id="CHEBI:62830"/>
        <dbReference type="EC" id="1.1.1.133"/>
    </reaction>
</comment>
<dbReference type="AlphaFoldDB" id="A0A846QSV3"/>
<dbReference type="EC" id="1.1.1.133" evidence="3 6"/>
<evidence type="ECO:0000256" key="3">
    <source>
        <dbReference type="ARBA" id="ARBA00012929"/>
    </source>
</evidence>
<dbReference type="PANTHER" id="PTHR10491">
    <property type="entry name" value="DTDP-4-DEHYDRORHAMNOSE REDUCTASE"/>
    <property type="match status" value="1"/>
</dbReference>
<dbReference type="GO" id="GO:0019305">
    <property type="term" value="P:dTDP-rhamnose biosynthetic process"/>
    <property type="evidence" value="ECO:0007669"/>
    <property type="project" value="UniProtKB-UniPathway"/>
</dbReference>
<comment type="caution">
    <text evidence="8">The sequence shown here is derived from an EMBL/GenBank/DDBJ whole genome shotgun (WGS) entry which is preliminary data.</text>
</comment>
<protein>
    <recommendedName>
        <fullName evidence="4 6">dTDP-4-dehydrorhamnose reductase</fullName>
        <ecNumber evidence="3 6">1.1.1.133</ecNumber>
    </recommendedName>
</protein>
<dbReference type="SUPFAM" id="SSF51735">
    <property type="entry name" value="NAD(P)-binding Rossmann-fold domains"/>
    <property type="match status" value="1"/>
</dbReference>
<evidence type="ECO:0000256" key="2">
    <source>
        <dbReference type="ARBA" id="ARBA00010944"/>
    </source>
</evidence>
<dbReference type="PANTHER" id="PTHR10491:SF4">
    <property type="entry name" value="METHIONINE ADENOSYLTRANSFERASE 2 SUBUNIT BETA"/>
    <property type="match status" value="1"/>
</dbReference>
<dbReference type="Pfam" id="PF04321">
    <property type="entry name" value="RmlD_sub_bind"/>
    <property type="match status" value="1"/>
</dbReference>
<comment type="function">
    <text evidence="6">Catalyzes the reduction of dTDP-6-deoxy-L-lyxo-4-hexulose to yield dTDP-L-rhamnose.</text>
</comment>
<evidence type="ECO:0000256" key="5">
    <source>
        <dbReference type="ARBA" id="ARBA00048200"/>
    </source>
</evidence>
<dbReference type="Proteomes" id="UP000580856">
    <property type="component" value="Unassembled WGS sequence"/>
</dbReference>
<dbReference type="GO" id="GO:0008831">
    <property type="term" value="F:dTDP-4-dehydrorhamnose reductase activity"/>
    <property type="evidence" value="ECO:0007669"/>
    <property type="project" value="UniProtKB-EC"/>
</dbReference>
<dbReference type="InterPro" id="IPR005913">
    <property type="entry name" value="dTDP_dehydrorham_reduct"/>
</dbReference>
<dbReference type="InterPro" id="IPR036291">
    <property type="entry name" value="NAD(P)-bd_dom_sf"/>
</dbReference>
<keyword evidence="6" id="KW-0521">NADP</keyword>
<dbReference type="UniPathway" id="UPA00124"/>
<comment type="similarity">
    <text evidence="2 6">Belongs to the dTDP-4-dehydrorhamnose reductase family.</text>
</comment>
<evidence type="ECO:0000313" key="8">
    <source>
        <dbReference type="EMBL" id="NJB69443.1"/>
    </source>
</evidence>
<evidence type="ECO:0000313" key="9">
    <source>
        <dbReference type="Proteomes" id="UP000580856"/>
    </source>
</evidence>
<dbReference type="Gene3D" id="3.40.50.720">
    <property type="entry name" value="NAD(P)-binding Rossmann-like Domain"/>
    <property type="match status" value="1"/>
</dbReference>
<evidence type="ECO:0000256" key="6">
    <source>
        <dbReference type="RuleBase" id="RU364082"/>
    </source>
</evidence>
<evidence type="ECO:0000256" key="1">
    <source>
        <dbReference type="ARBA" id="ARBA00004781"/>
    </source>
</evidence>
<organism evidence="8 9">
    <name type="scientific">Desulfobaculum xiamenense</name>
    <dbReference type="NCBI Taxonomy" id="995050"/>
    <lineage>
        <taxon>Bacteria</taxon>
        <taxon>Pseudomonadati</taxon>
        <taxon>Thermodesulfobacteriota</taxon>
        <taxon>Desulfovibrionia</taxon>
        <taxon>Desulfovibrionales</taxon>
        <taxon>Desulfovibrionaceae</taxon>
        <taxon>Desulfobaculum</taxon>
    </lineage>
</organism>
<proteinExistence type="inferred from homology"/>
<comment type="pathway">
    <text evidence="1 6">Carbohydrate biosynthesis; dTDP-L-rhamnose biosynthesis.</text>
</comment>
<dbReference type="InterPro" id="IPR029903">
    <property type="entry name" value="RmlD-like-bd"/>
</dbReference>
<reference evidence="8 9" key="1">
    <citation type="submission" date="2020-03" db="EMBL/GenBank/DDBJ databases">
        <title>Genomic Encyclopedia of Type Strains, Phase IV (KMG-IV): sequencing the most valuable type-strain genomes for metagenomic binning, comparative biology and taxonomic classification.</title>
        <authorList>
            <person name="Goeker M."/>
        </authorList>
    </citation>
    <scope>NUCLEOTIDE SEQUENCE [LARGE SCALE GENOMIC DNA]</scope>
    <source>
        <strain evidence="8 9">DSM 24233</strain>
    </source>
</reference>
<dbReference type="CDD" id="cd05254">
    <property type="entry name" value="dTDP_HR_like_SDR_e"/>
    <property type="match status" value="1"/>
</dbReference>
<sequence length="295" mass="31784">MSEGDSRKALVFGGRSGLLGMTLARTLENAGWTVSVTGRPEEWAYDVESLRAFIASEAPDAVFNTWAYTQVDLAEDEPNEARRVNAVLPGIIGRAMRDMSAALVHYSTDFVFDGKKGAPYTEDDATAPQSAYGRTKLEGETALTAAGLARLIIIRTAWLFGPGKKNFVHTMLNLCATRDSLGVVHDQVGSPTYTPDLAAYSLALLESGASGIFHVVNSGRASWCELACEAVRSAGLPCTMTPIASAEYPQKATRPAFSVLDTSRFTAATGITPRPWLQAVQEYVYRETADDTADE</sequence>
<feature type="domain" description="RmlD-like substrate binding" evidence="7">
    <location>
        <begin position="11"/>
        <end position="286"/>
    </location>
</feature>